<keyword evidence="2" id="KW-0472">Membrane</keyword>
<keyword evidence="4" id="KW-1185">Reference proteome</keyword>
<dbReference type="KEGG" id="cdev:CIGN_1275"/>
<dbReference type="OrthoDB" id="5363266at2"/>
<dbReference type="STRING" id="1660064.CIGN_1275"/>
<evidence type="ECO:0000256" key="1">
    <source>
        <dbReference type="SAM" id="Coils"/>
    </source>
</evidence>
<feature type="transmembrane region" description="Helical" evidence="2">
    <location>
        <begin position="16"/>
        <end position="34"/>
    </location>
</feature>
<evidence type="ECO:0000256" key="2">
    <source>
        <dbReference type="SAM" id="Phobius"/>
    </source>
</evidence>
<keyword evidence="2" id="KW-1133">Transmembrane helix</keyword>
<dbReference type="AlphaFoldDB" id="A0A1X9STD2"/>
<protein>
    <submittedName>
        <fullName evidence="3">Uncharacterized protein</fullName>
    </submittedName>
</protein>
<dbReference type="Proteomes" id="UP000194309">
    <property type="component" value="Chromosome"/>
</dbReference>
<organism evidence="3 4">
    <name type="scientific">Campylobacter devanensis</name>
    <dbReference type="NCBI Taxonomy" id="3161138"/>
    <lineage>
        <taxon>Bacteria</taxon>
        <taxon>Pseudomonadati</taxon>
        <taxon>Campylobacterota</taxon>
        <taxon>Epsilonproteobacteria</taxon>
        <taxon>Campylobacterales</taxon>
        <taxon>Campylobacteraceae</taxon>
        <taxon>Campylobacter</taxon>
    </lineage>
</organism>
<accession>A0A1X9STD2</accession>
<keyword evidence="2" id="KW-0812">Transmembrane</keyword>
<reference evidence="3 4" key="1">
    <citation type="journal article" date="2017" name="Genome Biol. Evol.">
        <title>Comparative Genomic Analysis Identifies a Campylobacter Clade Deficient in Selenium Metabolism.</title>
        <authorList>
            <person name="Miller W.G."/>
            <person name="Yee E."/>
            <person name="Lopes B.S."/>
            <person name="Chapman M.H."/>
            <person name="Huynh S."/>
            <person name="Bono J.L."/>
            <person name="Parker C.T."/>
            <person name="Strachan N.J.C."/>
            <person name="Forbes K.J."/>
        </authorList>
    </citation>
    <scope>NUCLEOTIDE SEQUENCE [LARGE SCALE GENOMIC DNA]</scope>
    <source>
        <strain evidence="3 4">NCTC 13003</strain>
    </source>
</reference>
<evidence type="ECO:0000313" key="3">
    <source>
        <dbReference type="EMBL" id="ARQ99534.1"/>
    </source>
</evidence>
<proteinExistence type="predicted"/>
<gene>
    <name evidence="3" type="ORF">CIGN_1275</name>
</gene>
<evidence type="ECO:0000313" key="4">
    <source>
        <dbReference type="Proteomes" id="UP000194309"/>
    </source>
</evidence>
<name>A0A1X9STD2_9BACT</name>
<sequence>MDFKSLLESRSQREQHMIFMGGFLIMFYLLYLSWDYFDRLYQSALANYELQLNNYISMNSPQQIQNRLELATKRLQDSKIELENLKAENSFIQSHTKNLVAILDKFSSSSEILSFIGDKAKEHNIKISQILPNNIKENSAILYDYNLSFSSTFTQTLAFIDEIKGGFIDIKEARFEPYSSQIRLSLQSVK</sequence>
<feature type="coiled-coil region" evidence="1">
    <location>
        <begin position="68"/>
        <end position="95"/>
    </location>
</feature>
<dbReference type="EMBL" id="CP018788">
    <property type="protein sequence ID" value="ARQ99534.1"/>
    <property type="molecule type" value="Genomic_DNA"/>
</dbReference>
<keyword evidence="1" id="KW-0175">Coiled coil</keyword>